<dbReference type="CDD" id="cd01640">
    <property type="entry name" value="IPPase"/>
    <property type="match status" value="1"/>
</dbReference>
<sequence length="354" mass="39028">MLRTLPAVFNISSRSLKISLCTLGPFRLCSISTQVHRNSRYKMASDAPLLIQLEAASVAVANKAGEIVRDIMKKGELGIIQKTHIKDLQTEADRKVQMCIATSLGRQFPGITIIGEEEMEKCNDENLVYNGKSDEVMACASKCPDQYKNVKPEQIVVWIDPLDGTQEYIEGLLDHVTVLIGIAVDGQSAAGVIHQPYFNYNVKGDDVKLGRTCWGIKGLGSYGFTHKPLPKDKTIITTTRSHPTPTVQEAIDSFKPDEVLRVGGCGHKVMIVLEGDAHVYLFASPGCKKWDTCGPQAILEAVGGRLTDIHGNILEYHKDVQKPNTAGVLATFENHDYYLKNIPQGIRDQLKVKL</sequence>
<dbReference type="PANTHER" id="PTHR43028:SF5">
    <property type="entry name" value="3'(2'),5'-BISPHOSPHATE NUCLEOTIDASE 1"/>
    <property type="match status" value="1"/>
</dbReference>
<dbReference type="Gene3D" id="3.30.540.10">
    <property type="entry name" value="Fructose-1,6-Bisphosphatase, subunit A, domain 1"/>
    <property type="match status" value="1"/>
</dbReference>
<evidence type="ECO:0000256" key="3">
    <source>
        <dbReference type="ARBA" id="ARBA00040342"/>
    </source>
</evidence>
<evidence type="ECO:0000256" key="5">
    <source>
        <dbReference type="ARBA" id="ARBA00044554"/>
    </source>
</evidence>
<dbReference type="RefSeq" id="XP_006818419.1">
    <property type="nucleotide sequence ID" value="XM_006818356.1"/>
</dbReference>
<gene>
    <name evidence="7" type="primary">LOC100373367</name>
</gene>
<dbReference type="InterPro" id="IPR050725">
    <property type="entry name" value="CysQ/Inositol_MonoPase"/>
</dbReference>
<comment type="similarity">
    <text evidence="1">Belongs to the inositol monophosphatase superfamily.</text>
</comment>
<dbReference type="Pfam" id="PF00459">
    <property type="entry name" value="Inositol_P"/>
    <property type="match status" value="1"/>
</dbReference>
<dbReference type="Gene3D" id="3.40.190.80">
    <property type="match status" value="1"/>
</dbReference>
<dbReference type="EC" id="3.1.3.7" evidence="2"/>
<protein>
    <recommendedName>
        <fullName evidence="3">3'(2'),5'-bisphosphate nucleotidase 1</fullName>
        <ecNumber evidence="2">3.1.3.7</ecNumber>
    </recommendedName>
    <alternativeName>
        <fullName evidence="4">Bisphosphate 3'-nucleotidase 1</fullName>
    </alternativeName>
    <alternativeName>
        <fullName evidence="5">Inositol-polyphosphate 1-phosphatase</fullName>
    </alternativeName>
</protein>
<dbReference type="PROSITE" id="PS00630">
    <property type="entry name" value="IMP_2"/>
    <property type="match status" value="1"/>
</dbReference>
<dbReference type="SUPFAM" id="SSF56655">
    <property type="entry name" value="Carbohydrate phosphatase"/>
    <property type="match status" value="1"/>
</dbReference>
<evidence type="ECO:0000313" key="7">
    <source>
        <dbReference type="RefSeq" id="XP_006818419.1"/>
    </source>
</evidence>
<dbReference type="InterPro" id="IPR000760">
    <property type="entry name" value="Inositol_monophosphatase-like"/>
</dbReference>
<name>A0ABM0MEH8_SACKO</name>
<reference evidence="7" key="1">
    <citation type="submission" date="2025-08" db="UniProtKB">
        <authorList>
            <consortium name="RefSeq"/>
        </authorList>
    </citation>
    <scope>IDENTIFICATION</scope>
    <source>
        <tissue evidence="7">Testes</tissue>
    </source>
</reference>
<evidence type="ECO:0000256" key="2">
    <source>
        <dbReference type="ARBA" id="ARBA00012633"/>
    </source>
</evidence>
<evidence type="ECO:0000256" key="4">
    <source>
        <dbReference type="ARBA" id="ARBA00041815"/>
    </source>
</evidence>
<evidence type="ECO:0000256" key="1">
    <source>
        <dbReference type="ARBA" id="ARBA00009759"/>
    </source>
</evidence>
<dbReference type="Proteomes" id="UP000694865">
    <property type="component" value="Unplaced"/>
</dbReference>
<accession>A0ABM0MEH8</accession>
<dbReference type="PANTHER" id="PTHR43028">
    <property type="entry name" value="3'(2'),5'-BISPHOSPHATE NUCLEOTIDASE 1"/>
    <property type="match status" value="1"/>
</dbReference>
<dbReference type="InterPro" id="IPR020550">
    <property type="entry name" value="Inositol_monophosphatase_CS"/>
</dbReference>
<evidence type="ECO:0000313" key="6">
    <source>
        <dbReference type="Proteomes" id="UP000694865"/>
    </source>
</evidence>
<keyword evidence="6" id="KW-1185">Reference proteome</keyword>
<dbReference type="GeneID" id="100373367"/>
<proteinExistence type="inferred from homology"/>
<organism evidence="6 7">
    <name type="scientific">Saccoglossus kowalevskii</name>
    <name type="common">Acorn worm</name>
    <dbReference type="NCBI Taxonomy" id="10224"/>
    <lineage>
        <taxon>Eukaryota</taxon>
        <taxon>Metazoa</taxon>
        <taxon>Hemichordata</taxon>
        <taxon>Enteropneusta</taxon>
        <taxon>Harrimaniidae</taxon>
        <taxon>Saccoglossus</taxon>
    </lineage>
</organism>